<evidence type="ECO:0000313" key="11">
    <source>
        <dbReference type="EMBL" id="QEE49117.1"/>
    </source>
</evidence>
<dbReference type="KEGG" id="fak:FUA48_05835"/>
<keyword evidence="3" id="KW-0479">Metal-binding</keyword>
<keyword evidence="6" id="KW-0862">Zinc</keyword>
<dbReference type="GO" id="GO:0046872">
    <property type="term" value="F:metal ion binding"/>
    <property type="evidence" value="ECO:0007669"/>
    <property type="project" value="UniProtKB-KW"/>
</dbReference>
<comment type="pathway">
    <text evidence="1">Purine metabolism; 7-cyano-7-deazaguanine biosynthesis.</text>
</comment>
<gene>
    <name evidence="11" type="ORF">FUA48_05835</name>
</gene>
<dbReference type="SUPFAM" id="SSF52402">
    <property type="entry name" value="Adenine nucleotide alpha hydrolases-like"/>
    <property type="match status" value="1"/>
</dbReference>
<organism evidence="11 12">
    <name type="scientific">Flavobacterium alkalisoli</name>
    <dbReference type="NCBI Taxonomy" id="2602769"/>
    <lineage>
        <taxon>Bacteria</taxon>
        <taxon>Pseudomonadati</taxon>
        <taxon>Bacteroidota</taxon>
        <taxon>Flavobacteriia</taxon>
        <taxon>Flavobacteriales</taxon>
        <taxon>Flavobacteriaceae</taxon>
        <taxon>Flavobacterium</taxon>
    </lineage>
</organism>
<keyword evidence="5" id="KW-0671">Queuosine biosynthesis</keyword>
<dbReference type="OrthoDB" id="9789567at2"/>
<evidence type="ECO:0000256" key="3">
    <source>
        <dbReference type="ARBA" id="ARBA00022723"/>
    </source>
</evidence>
<dbReference type="InterPro" id="IPR018317">
    <property type="entry name" value="QueC"/>
</dbReference>
<dbReference type="RefSeq" id="WP_147582672.1">
    <property type="nucleotide sequence ID" value="NZ_CP042831.1"/>
</dbReference>
<evidence type="ECO:0000256" key="1">
    <source>
        <dbReference type="ARBA" id="ARBA00005061"/>
    </source>
</evidence>
<dbReference type="InterPro" id="IPR014729">
    <property type="entry name" value="Rossmann-like_a/b/a_fold"/>
</dbReference>
<dbReference type="GO" id="GO:0016874">
    <property type="term" value="F:ligase activity"/>
    <property type="evidence" value="ECO:0007669"/>
    <property type="project" value="UniProtKB-KW"/>
</dbReference>
<reference evidence="11 12" key="1">
    <citation type="submission" date="2019-08" db="EMBL/GenBank/DDBJ databases">
        <title>Flavobacterium alkalisoli sp. nov., isolated from rhizosphere soil of Suaeda salsa.</title>
        <authorList>
            <person name="Sun J.-Q."/>
            <person name="Xu L."/>
        </authorList>
    </citation>
    <scope>NUCLEOTIDE SEQUENCE [LARGE SCALE GENOMIC DNA]</scope>
    <source>
        <strain evidence="11 12">XS-5</strain>
    </source>
</reference>
<dbReference type="EMBL" id="CP042831">
    <property type="protein sequence ID" value="QEE49117.1"/>
    <property type="molecule type" value="Genomic_DNA"/>
</dbReference>
<dbReference type="GO" id="GO:0008616">
    <property type="term" value="P:tRNA queuosine(34) biosynthetic process"/>
    <property type="evidence" value="ECO:0007669"/>
    <property type="project" value="UniProtKB-KW"/>
</dbReference>
<evidence type="ECO:0000256" key="7">
    <source>
        <dbReference type="ARBA" id="ARBA00022840"/>
    </source>
</evidence>
<dbReference type="GO" id="GO:0016740">
    <property type="term" value="F:transferase activity"/>
    <property type="evidence" value="ECO:0007669"/>
    <property type="project" value="UniProtKB-KW"/>
</dbReference>
<evidence type="ECO:0000256" key="5">
    <source>
        <dbReference type="ARBA" id="ARBA00022785"/>
    </source>
</evidence>
<proteinExistence type="inferred from homology"/>
<keyword evidence="7" id="KW-0067">ATP-binding</keyword>
<evidence type="ECO:0000256" key="9">
    <source>
        <dbReference type="ARBA" id="ARBA00039149"/>
    </source>
</evidence>
<name>A0A5B9FWR7_9FLAO</name>
<dbReference type="PANTHER" id="PTHR42914">
    <property type="entry name" value="7-CYANO-7-DEAZAGUANINE SYNTHASE"/>
    <property type="match status" value="1"/>
</dbReference>
<dbReference type="Proteomes" id="UP000321222">
    <property type="component" value="Chromosome"/>
</dbReference>
<comment type="similarity">
    <text evidence="8">Belongs to the QueC family.</text>
</comment>
<dbReference type="EC" id="6.3.4.20" evidence="9"/>
<evidence type="ECO:0000313" key="12">
    <source>
        <dbReference type="Proteomes" id="UP000321222"/>
    </source>
</evidence>
<dbReference type="AlphaFoldDB" id="A0A5B9FWR7"/>
<keyword evidence="4" id="KW-0547">Nucleotide-binding</keyword>
<comment type="catalytic activity">
    <reaction evidence="10">
        <text>7-carboxy-7-carbaguanine + NH4(+) + 2 ATP = 7-cyano-7-carbaguanine + 2 AMP + 2 diphosphate + 2 H(+)</text>
        <dbReference type="Rhea" id="RHEA:27982"/>
        <dbReference type="ChEBI" id="CHEBI:15378"/>
        <dbReference type="ChEBI" id="CHEBI:28938"/>
        <dbReference type="ChEBI" id="CHEBI:30616"/>
        <dbReference type="ChEBI" id="CHEBI:33019"/>
        <dbReference type="ChEBI" id="CHEBI:45075"/>
        <dbReference type="ChEBI" id="CHEBI:61036"/>
        <dbReference type="ChEBI" id="CHEBI:456215"/>
        <dbReference type="EC" id="6.3.4.20"/>
    </reaction>
</comment>
<accession>A0A5B9FWR7</accession>
<evidence type="ECO:0000256" key="4">
    <source>
        <dbReference type="ARBA" id="ARBA00022741"/>
    </source>
</evidence>
<dbReference type="Gene3D" id="3.40.50.620">
    <property type="entry name" value="HUPs"/>
    <property type="match status" value="1"/>
</dbReference>
<dbReference type="PANTHER" id="PTHR42914:SF1">
    <property type="entry name" value="7-CYANO-7-DEAZAGUANINE SYNTHASE"/>
    <property type="match status" value="1"/>
</dbReference>
<dbReference type="Pfam" id="PF06508">
    <property type="entry name" value="QueC"/>
    <property type="match status" value="2"/>
</dbReference>
<keyword evidence="12" id="KW-1185">Reference proteome</keyword>
<dbReference type="GO" id="GO:0005524">
    <property type="term" value="F:ATP binding"/>
    <property type="evidence" value="ECO:0007669"/>
    <property type="project" value="UniProtKB-KW"/>
</dbReference>
<evidence type="ECO:0000256" key="8">
    <source>
        <dbReference type="ARBA" id="ARBA00037993"/>
    </source>
</evidence>
<keyword evidence="11" id="KW-0808">Transferase</keyword>
<evidence type="ECO:0000256" key="2">
    <source>
        <dbReference type="ARBA" id="ARBA00022598"/>
    </source>
</evidence>
<evidence type="ECO:0000256" key="10">
    <source>
        <dbReference type="ARBA" id="ARBA00047890"/>
    </source>
</evidence>
<evidence type="ECO:0000256" key="6">
    <source>
        <dbReference type="ARBA" id="ARBA00022833"/>
    </source>
</evidence>
<protein>
    <recommendedName>
        <fullName evidence="9">7-cyano-7-deazaguanine synthase</fullName>
        <ecNumber evidence="9">6.3.4.20</ecNumber>
    </recommendedName>
</protein>
<keyword evidence="2" id="KW-0436">Ligase</keyword>
<sequence>MKDYVLILASGGIDSTACIQFYKNLDFNIETLFIDYGQVSKYQELKAVKLITDFYNIKLRVIKINITKKEIGEITGRNAFFIFTALMSFYNDRGLIALGIHYGTSYYDCSTDFVNNVQKIIDKYSGETIKISAPFIKFNKKEIYEYCSLEKVPIHLCYSCELGKKQPCGQCLTCKDLELIYASTNK</sequence>